<name>Q2N8L2_ERYLH</name>
<proteinExistence type="predicted"/>
<feature type="chain" id="PRO_5004212904" evidence="1">
    <location>
        <begin position="23"/>
        <end position="213"/>
    </location>
</feature>
<keyword evidence="1" id="KW-0732">Signal</keyword>
<sequence length="213" mass="23914">MKKFVIAVSAAIAACIAVPVFAGVGPAADEWDIGPVIKGRNYSVNMPRTMLETPRGPSFDFPHSTKDAGHVHYVTVPIRSLAGARRIILTYRIDADRNVRFVSQERPHEPAALSLYFQRAGDRWNKRTPHYRWYAPGNRLSFLAPGRHTVAIDLDEEWISMMGARTWEQPASFERAKEEAARVGFVFGSNTLRGHGVYATGPARFTVERFEIE</sequence>
<protein>
    <submittedName>
        <fullName evidence="2">Uncharacterized protein</fullName>
    </submittedName>
</protein>
<dbReference type="HOGENOM" id="CLU_1288205_0_0_5"/>
<organism evidence="2 3">
    <name type="scientific">Erythrobacter litoralis (strain HTCC2594)</name>
    <dbReference type="NCBI Taxonomy" id="314225"/>
    <lineage>
        <taxon>Bacteria</taxon>
        <taxon>Pseudomonadati</taxon>
        <taxon>Pseudomonadota</taxon>
        <taxon>Alphaproteobacteria</taxon>
        <taxon>Sphingomonadales</taxon>
        <taxon>Erythrobacteraceae</taxon>
        <taxon>Erythrobacter/Porphyrobacter group</taxon>
        <taxon>Erythrobacter</taxon>
    </lineage>
</organism>
<evidence type="ECO:0000256" key="1">
    <source>
        <dbReference type="SAM" id="SignalP"/>
    </source>
</evidence>
<dbReference type="EMBL" id="CP000157">
    <property type="protein sequence ID" value="ABC63979.1"/>
    <property type="molecule type" value="Genomic_DNA"/>
</dbReference>
<dbReference type="Proteomes" id="UP000008808">
    <property type="component" value="Chromosome"/>
</dbReference>
<dbReference type="RefSeq" id="WP_011414807.1">
    <property type="nucleotide sequence ID" value="NC_007722.1"/>
</dbReference>
<dbReference type="KEGG" id="eli:ELI_09435"/>
<gene>
    <name evidence="2" type="ordered locus">ELI_09435</name>
</gene>
<evidence type="ECO:0000313" key="2">
    <source>
        <dbReference type="EMBL" id="ABC63979.1"/>
    </source>
</evidence>
<dbReference type="eggNOG" id="ENOG5031A2K">
    <property type="taxonomic scope" value="Bacteria"/>
</dbReference>
<reference evidence="3" key="1">
    <citation type="journal article" date="2009" name="J. Bacteriol.">
        <title>Complete genome sequence of Erythrobacter litoralis HTCC2594.</title>
        <authorList>
            <person name="Oh H.M."/>
            <person name="Giovannoni S.J."/>
            <person name="Ferriera S."/>
            <person name="Johnson J."/>
            <person name="Cho J.C."/>
        </authorList>
    </citation>
    <scope>NUCLEOTIDE SEQUENCE [LARGE SCALE GENOMIC DNA]</scope>
    <source>
        <strain evidence="3">HTCC2594</strain>
    </source>
</reference>
<dbReference type="OrthoDB" id="7447024at2"/>
<accession>Q2N8L2</accession>
<feature type="signal peptide" evidence="1">
    <location>
        <begin position="1"/>
        <end position="22"/>
    </location>
</feature>
<keyword evidence="3" id="KW-1185">Reference proteome</keyword>
<dbReference type="STRING" id="314225.ELI_09435"/>
<dbReference type="PROSITE" id="PS51257">
    <property type="entry name" value="PROKAR_LIPOPROTEIN"/>
    <property type="match status" value="1"/>
</dbReference>
<evidence type="ECO:0000313" key="3">
    <source>
        <dbReference type="Proteomes" id="UP000008808"/>
    </source>
</evidence>
<dbReference type="AlphaFoldDB" id="Q2N8L2"/>